<feature type="non-terminal residue" evidence="1">
    <location>
        <position position="33"/>
    </location>
</feature>
<keyword evidence="2" id="KW-1185">Reference proteome</keyword>
<organism evidence="1 2">
    <name type="scientific">Pseudochrobactrum kiredjianiae</name>
    <dbReference type="NCBI Taxonomy" id="386305"/>
    <lineage>
        <taxon>Bacteria</taxon>
        <taxon>Pseudomonadati</taxon>
        <taxon>Pseudomonadota</taxon>
        <taxon>Alphaproteobacteria</taxon>
        <taxon>Hyphomicrobiales</taxon>
        <taxon>Brucellaceae</taxon>
        <taxon>Pseudochrobactrum</taxon>
    </lineage>
</organism>
<proteinExistence type="predicted"/>
<name>A0ABW3V1Z9_9HYPH</name>
<dbReference type="Proteomes" id="UP001597263">
    <property type="component" value="Unassembled WGS sequence"/>
</dbReference>
<gene>
    <name evidence="1" type="ORF">ACFQ35_05715</name>
</gene>
<evidence type="ECO:0000313" key="1">
    <source>
        <dbReference type="EMBL" id="MFD1226649.1"/>
    </source>
</evidence>
<sequence>MISFKGSQYPKSVILYALFFYVRYSVSYRDLQE</sequence>
<comment type="caution">
    <text evidence="1">The sequence shown here is derived from an EMBL/GenBank/DDBJ whole genome shotgun (WGS) entry which is preliminary data.</text>
</comment>
<protein>
    <submittedName>
        <fullName evidence="1">IS6 family transposase</fullName>
    </submittedName>
</protein>
<reference evidence="2" key="1">
    <citation type="journal article" date="2019" name="Int. J. Syst. Evol. Microbiol.">
        <title>The Global Catalogue of Microorganisms (GCM) 10K type strain sequencing project: providing services to taxonomists for standard genome sequencing and annotation.</title>
        <authorList>
            <consortium name="The Broad Institute Genomics Platform"/>
            <consortium name="The Broad Institute Genome Sequencing Center for Infectious Disease"/>
            <person name="Wu L."/>
            <person name="Ma J."/>
        </authorList>
    </citation>
    <scope>NUCLEOTIDE SEQUENCE [LARGE SCALE GENOMIC DNA]</scope>
    <source>
        <strain evidence="2">CCUG 49584</strain>
    </source>
</reference>
<accession>A0ABW3V1Z9</accession>
<dbReference type="EMBL" id="JBHTMA010000031">
    <property type="protein sequence ID" value="MFD1226649.1"/>
    <property type="molecule type" value="Genomic_DNA"/>
</dbReference>
<evidence type="ECO:0000313" key="2">
    <source>
        <dbReference type="Proteomes" id="UP001597263"/>
    </source>
</evidence>